<proteinExistence type="predicted"/>
<gene>
    <name evidence="1" type="ORF">PITCH_A2030013</name>
</gene>
<dbReference type="AlphaFoldDB" id="A0A445MWT8"/>
<dbReference type="EMBL" id="OJIN01000117">
    <property type="protein sequence ID" value="SPD73869.1"/>
    <property type="molecule type" value="Genomic_DNA"/>
</dbReference>
<name>A0A445MWT8_9BACT</name>
<evidence type="ECO:0008006" key="2">
    <source>
        <dbReference type="Google" id="ProtNLM"/>
    </source>
</evidence>
<reference evidence="1" key="1">
    <citation type="submission" date="2018-01" db="EMBL/GenBank/DDBJ databases">
        <authorList>
            <person name="Regsiter A."/>
            <person name="William W."/>
        </authorList>
    </citation>
    <scope>NUCLEOTIDE SEQUENCE</scope>
    <source>
        <strain evidence="1">TRIP AH-1</strain>
    </source>
</reference>
<sequence>MRQRGYIIFIFVLTVVFISSGCGRKKPPFLPKMQMPVKVQHLEATWKDGAFHLKGTVINPEDKKKKTPDISGCRISYAFYTQDDPPCEGCPLDFAVHSEIEGVVVTDKEFSCDVPMKKRKGIHFFKVSLVGENGEKGPLSDQAKVTIPDD</sequence>
<accession>A0A445MWT8</accession>
<protein>
    <recommendedName>
        <fullName evidence="2">Lipoprotein</fullName>
    </recommendedName>
</protein>
<organism evidence="1">
    <name type="scientific">uncultured Desulfobacterium sp</name>
    <dbReference type="NCBI Taxonomy" id="201089"/>
    <lineage>
        <taxon>Bacteria</taxon>
        <taxon>Pseudomonadati</taxon>
        <taxon>Thermodesulfobacteriota</taxon>
        <taxon>Desulfobacteria</taxon>
        <taxon>Desulfobacterales</taxon>
        <taxon>Desulfobacteriaceae</taxon>
        <taxon>Desulfobacterium</taxon>
        <taxon>environmental samples</taxon>
    </lineage>
</organism>
<dbReference type="PROSITE" id="PS51257">
    <property type="entry name" value="PROKAR_LIPOPROTEIN"/>
    <property type="match status" value="1"/>
</dbReference>
<evidence type="ECO:0000313" key="1">
    <source>
        <dbReference type="EMBL" id="SPD73869.1"/>
    </source>
</evidence>